<evidence type="ECO:0000313" key="8">
    <source>
        <dbReference type="Proteomes" id="UP000027361"/>
    </source>
</evidence>
<comment type="function">
    <text evidence="6">Probably involved in transport through the plasma membrane.</text>
</comment>
<dbReference type="InterPro" id="IPR007603">
    <property type="entry name" value="Choline_transptr-like"/>
</dbReference>
<dbReference type="InParanoid" id="A0A066WF22"/>
<dbReference type="AlphaFoldDB" id="A0A066WF22"/>
<dbReference type="Pfam" id="PF04515">
    <property type="entry name" value="Choline_transpo"/>
    <property type="match status" value="1"/>
</dbReference>
<organism evidence="7 8">
    <name type="scientific">Tilletiaria anomala (strain ATCC 24038 / CBS 436.72 / UBC 951)</name>
    <dbReference type="NCBI Taxonomy" id="1037660"/>
    <lineage>
        <taxon>Eukaryota</taxon>
        <taxon>Fungi</taxon>
        <taxon>Dikarya</taxon>
        <taxon>Basidiomycota</taxon>
        <taxon>Ustilaginomycotina</taxon>
        <taxon>Exobasidiomycetes</taxon>
        <taxon>Georgefischeriales</taxon>
        <taxon>Tilletiariaceae</taxon>
        <taxon>Tilletiaria</taxon>
    </lineage>
</organism>
<name>A0A066WF22_TILAU</name>
<evidence type="ECO:0000256" key="1">
    <source>
        <dbReference type="ARBA" id="ARBA00004141"/>
    </source>
</evidence>
<keyword evidence="5 6" id="KW-0472">Membrane</keyword>
<feature type="transmembrane region" description="Helical" evidence="6">
    <location>
        <begin position="35"/>
        <end position="54"/>
    </location>
</feature>
<dbReference type="STRING" id="1037660.A0A066WF22"/>
<proteinExistence type="inferred from homology"/>
<feature type="transmembrane region" description="Helical" evidence="6">
    <location>
        <begin position="6"/>
        <end position="28"/>
    </location>
</feature>
<evidence type="ECO:0000256" key="4">
    <source>
        <dbReference type="ARBA" id="ARBA00022989"/>
    </source>
</evidence>
<keyword evidence="8" id="KW-1185">Reference proteome</keyword>
<evidence type="ECO:0000256" key="6">
    <source>
        <dbReference type="RuleBase" id="RU368066"/>
    </source>
</evidence>
<dbReference type="GeneID" id="25261854"/>
<dbReference type="RefSeq" id="XP_013245411.1">
    <property type="nucleotide sequence ID" value="XM_013389957.1"/>
</dbReference>
<dbReference type="EMBL" id="JMSN01000008">
    <property type="protein sequence ID" value="KDN52572.1"/>
    <property type="molecule type" value="Genomic_DNA"/>
</dbReference>
<gene>
    <name evidence="7" type="ORF">K437DRAFT_173183</name>
</gene>
<keyword evidence="4 6" id="KW-1133">Transmembrane helix</keyword>
<evidence type="ECO:0000313" key="7">
    <source>
        <dbReference type="EMBL" id="KDN52572.1"/>
    </source>
</evidence>
<reference evidence="7 8" key="1">
    <citation type="submission" date="2014-05" db="EMBL/GenBank/DDBJ databases">
        <title>Draft genome sequence of a rare smut relative, Tilletiaria anomala UBC 951.</title>
        <authorList>
            <consortium name="DOE Joint Genome Institute"/>
            <person name="Toome M."/>
            <person name="Kuo A."/>
            <person name="Henrissat B."/>
            <person name="Lipzen A."/>
            <person name="Tritt A."/>
            <person name="Yoshinaga Y."/>
            <person name="Zane M."/>
            <person name="Barry K."/>
            <person name="Grigoriev I.V."/>
            <person name="Spatafora J.W."/>
            <person name="Aimea M.C."/>
        </authorList>
    </citation>
    <scope>NUCLEOTIDE SEQUENCE [LARGE SCALE GENOMIC DNA]</scope>
    <source>
        <strain evidence="7 8">UBC 951</strain>
    </source>
</reference>
<evidence type="ECO:0000256" key="3">
    <source>
        <dbReference type="ARBA" id="ARBA00022692"/>
    </source>
</evidence>
<dbReference type="OrthoDB" id="420519at2759"/>
<dbReference type="Proteomes" id="UP000027361">
    <property type="component" value="Unassembled WGS sequence"/>
</dbReference>
<keyword evidence="3 6" id="KW-0812">Transmembrane</keyword>
<comment type="similarity">
    <text evidence="2 6">Belongs to the CTL (choline transporter-like) family.</text>
</comment>
<comment type="subcellular location">
    <subcellularLocation>
        <location evidence="6">Cell membrane</location>
        <topology evidence="6">Multi-pass membrane protein</topology>
    </subcellularLocation>
    <subcellularLocation>
        <location evidence="1">Membrane</location>
        <topology evidence="1">Multi-pass membrane protein</topology>
    </subcellularLocation>
</comment>
<dbReference type="HOGENOM" id="CLU_2401224_0_0_1"/>
<protein>
    <recommendedName>
        <fullName evidence="6">Protein PNS1</fullName>
    </recommendedName>
</protein>
<comment type="caution">
    <text evidence="6">Lacks conserved residue(s) required for the propagation of feature annotation.</text>
</comment>
<dbReference type="GO" id="GO:0005886">
    <property type="term" value="C:plasma membrane"/>
    <property type="evidence" value="ECO:0007669"/>
    <property type="project" value="UniProtKB-SubCell"/>
</dbReference>
<comment type="caution">
    <text evidence="7">The sequence shown here is derived from an EMBL/GenBank/DDBJ whole genome shotgun (WGS) entry which is preliminary data.</text>
</comment>
<evidence type="ECO:0000256" key="5">
    <source>
        <dbReference type="ARBA" id="ARBA00023136"/>
    </source>
</evidence>
<sequence>MEGLVIHLILNLTALAFALLAGVAGFLFSAHQVHVPADAPLVALLCTLLPYGVLRLCADTLTNAVDTLYLCYAIDDTANTEHCQKAAQARTGS</sequence>
<evidence type="ECO:0000256" key="2">
    <source>
        <dbReference type="ARBA" id="ARBA00007168"/>
    </source>
</evidence>
<accession>A0A066WF22</accession>
<dbReference type="GO" id="GO:0022857">
    <property type="term" value="F:transmembrane transporter activity"/>
    <property type="evidence" value="ECO:0007669"/>
    <property type="project" value="UniProtKB-UniRule"/>
</dbReference>